<accession>A0AAD8E358</accession>
<feature type="non-terminal residue" evidence="1">
    <location>
        <position position="1"/>
    </location>
</feature>
<dbReference type="Proteomes" id="UP001233999">
    <property type="component" value="Unassembled WGS sequence"/>
</dbReference>
<organism evidence="1 2">
    <name type="scientific">Diploptera punctata</name>
    <name type="common">Pacific beetle cockroach</name>
    <dbReference type="NCBI Taxonomy" id="6984"/>
    <lineage>
        <taxon>Eukaryota</taxon>
        <taxon>Metazoa</taxon>
        <taxon>Ecdysozoa</taxon>
        <taxon>Arthropoda</taxon>
        <taxon>Hexapoda</taxon>
        <taxon>Insecta</taxon>
        <taxon>Pterygota</taxon>
        <taxon>Neoptera</taxon>
        <taxon>Polyneoptera</taxon>
        <taxon>Dictyoptera</taxon>
        <taxon>Blattodea</taxon>
        <taxon>Blaberoidea</taxon>
        <taxon>Blaberidae</taxon>
        <taxon>Diplopterinae</taxon>
        <taxon>Diploptera</taxon>
    </lineage>
</organism>
<name>A0AAD8E358_DIPPU</name>
<reference evidence="1" key="1">
    <citation type="journal article" date="2023" name="IScience">
        <title>Live-bearing cockroach genome reveals convergent evolutionary mechanisms linked to viviparity in insects and beyond.</title>
        <authorList>
            <person name="Fouks B."/>
            <person name="Harrison M.C."/>
            <person name="Mikhailova A.A."/>
            <person name="Marchal E."/>
            <person name="English S."/>
            <person name="Carruthers M."/>
            <person name="Jennings E.C."/>
            <person name="Chiamaka E.L."/>
            <person name="Frigard R.A."/>
            <person name="Pippel M."/>
            <person name="Attardo G.M."/>
            <person name="Benoit J.B."/>
            <person name="Bornberg-Bauer E."/>
            <person name="Tobe S.S."/>
        </authorList>
    </citation>
    <scope>NUCLEOTIDE SEQUENCE</scope>
    <source>
        <strain evidence="1">Stay&amp;Tobe</strain>
    </source>
</reference>
<feature type="non-terminal residue" evidence="1">
    <location>
        <position position="99"/>
    </location>
</feature>
<reference evidence="1" key="2">
    <citation type="submission" date="2023-05" db="EMBL/GenBank/DDBJ databases">
        <authorList>
            <person name="Fouks B."/>
        </authorList>
    </citation>
    <scope>NUCLEOTIDE SEQUENCE</scope>
    <source>
        <strain evidence="1">Stay&amp;Tobe</strain>
        <tissue evidence="1">Testes</tissue>
    </source>
</reference>
<evidence type="ECO:0000313" key="2">
    <source>
        <dbReference type="Proteomes" id="UP001233999"/>
    </source>
</evidence>
<sequence length="99" mass="11540">RIWCRNILKDAMIRSTYTLQLQKHKVYFDFLSAYINDFSVFLPAYFELFKCLTSEFVKIFFEVTVPLSSVVSFSSPNVNRVRGRGKLTTGCVLRTRAIE</sequence>
<dbReference type="EMBL" id="JASPKZ010010241">
    <property type="protein sequence ID" value="KAJ9575054.1"/>
    <property type="molecule type" value="Genomic_DNA"/>
</dbReference>
<dbReference type="AlphaFoldDB" id="A0AAD8E358"/>
<protein>
    <submittedName>
        <fullName evidence="1">Uncharacterized protein</fullName>
    </submittedName>
</protein>
<gene>
    <name evidence="1" type="ORF">L9F63_007789</name>
</gene>
<keyword evidence="2" id="KW-1185">Reference proteome</keyword>
<comment type="caution">
    <text evidence="1">The sequence shown here is derived from an EMBL/GenBank/DDBJ whole genome shotgun (WGS) entry which is preliminary data.</text>
</comment>
<proteinExistence type="predicted"/>
<evidence type="ECO:0000313" key="1">
    <source>
        <dbReference type="EMBL" id="KAJ9575054.1"/>
    </source>
</evidence>